<gene>
    <name evidence="2" type="primary">axeA</name>
    <name evidence="2" type="ORF">GCM10009681_12410</name>
</gene>
<dbReference type="InterPro" id="IPR039069">
    <property type="entry name" value="CE7"/>
</dbReference>
<accession>A0ABP4VZC5</accession>
<name>A0ABP4VZC5_9ACTN</name>
<dbReference type="RefSeq" id="WP_344077792.1">
    <property type="nucleotide sequence ID" value="NZ_BAAALS010000004.1"/>
</dbReference>
<dbReference type="Pfam" id="PF05448">
    <property type="entry name" value="AXE1"/>
    <property type="match status" value="1"/>
</dbReference>
<evidence type="ECO:0000313" key="3">
    <source>
        <dbReference type="Proteomes" id="UP001500655"/>
    </source>
</evidence>
<feature type="domain" description="Acetyl xylan esterase" evidence="1">
    <location>
        <begin position="1"/>
        <end position="322"/>
    </location>
</feature>
<proteinExistence type="predicted"/>
<dbReference type="InterPro" id="IPR008391">
    <property type="entry name" value="AXE1_dom"/>
</dbReference>
<dbReference type="Gene3D" id="3.40.50.1820">
    <property type="entry name" value="alpha/beta hydrolase"/>
    <property type="match status" value="1"/>
</dbReference>
<organism evidence="2 3">
    <name type="scientific">Luedemannella helvata</name>
    <dbReference type="NCBI Taxonomy" id="349315"/>
    <lineage>
        <taxon>Bacteria</taxon>
        <taxon>Bacillati</taxon>
        <taxon>Actinomycetota</taxon>
        <taxon>Actinomycetes</taxon>
        <taxon>Micromonosporales</taxon>
        <taxon>Micromonosporaceae</taxon>
        <taxon>Luedemannella</taxon>
    </lineage>
</organism>
<dbReference type="PANTHER" id="PTHR40111">
    <property type="entry name" value="CEPHALOSPORIN-C DEACETYLASE"/>
    <property type="match status" value="1"/>
</dbReference>
<evidence type="ECO:0000313" key="2">
    <source>
        <dbReference type="EMBL" id="GAA1743058.1"/>
    </source>
</evidence>
<dbReference type="InterPro" id="IPR029058">
    <property type="entry name" value="AB_hydrolase_fold"/>
</dbReference>
<protein>
    <submittedName>
        <fullName evidence="2">Cephalosporin-C deacetylase</fullName>
    </submittedName>
</protein>
<reference evidence="3" key="1">
    <citation type="journal article" date="2019" name="Int. J. Syst. Evol. Microbiol.">
        <title>The Global Catalogue of Microorganisms (GCM) 10K type strain sequencing project: providing services to taxonomists for standard genome sequencing and annotation.</title>
        <authorList>
            <consortium name="The Broad Institute Genomics Platform"/>
            <consortium name="The Broad Institute Genome Sequencing Center for Infectious Disease"/>
            <person name="Wu L."/>
            <person name="Ma J."/>
        </authorList>
    </citation>
    <scope>NUCLEOTIDE SEQUENCE [LARGE SCALE GENOMIC DNA]</scope>
    <source>
        <strain evidence="3">JCM 13249</strain>
    </source>
</reference>
<dbReference type="EMBL" id="BAAALS010000004">
    <property type="protein sequence ID" value="GAA1743058.1"/>
    <property type="molecule type" value="Genomic_DNA"/>
</dbReference>
<dbReference type="SUPFAM" id="SSF53474">
    <property type="entry name" value="alpha/beta-Hydrolases"/>
    <property type="match status" value="1"/>
</dbReference>
<dbReference type="PANTHER" id="PTHR40111:SF1">
    <property type="entry name" value="CEPHALOSPORIN-C DEACETYLASE"/>
    <property type="match status" value="1"/>
</dbReference>
<keyword evidence="3" id="KW-1185">Reference proteome</keyword>
<sequence>MPLSDMSLAHLRAYAPQREEPADFDEFWATTLEQARAHEGAAVFTPHDAGLVTVEVYDVTFPGFAGDPIKGWFLVPAGATAAGRRLPAVVTYIGYGGGRALPHDWLLLPSAGYATLVMDTRGQGSGFQFGDTPDDPHGPIDPAYPGVMTRGVRDPRSYYYRRLMTDAARAVDAARAHPLVDPDRVAVAGASQGGGLALAAAGLVPDVAAALIDVPFLCHWRRALDVSDAFPYQELVSYLRIQRDRVEETFATLSYVDGVNHAARARATALFSVALMDSVCPPSTVFAAYHHYAGDKDISVWPYNGHEGGQTHQAREQLAFLARTLGS</sequence>
<dbReference type="Proteomes" id="UP001500655">
    <property type="component" value="Unassembled WGS sequence"/>
</dbReference>
<comment type="caution">
    <text evidence="2">The sequence shown here is derived from an EMBL/GenBank/DDBJ whole genome shotgun (WGS) entry which is preliminary data.</text>
</comment>
<evidence type="ECO:0000259" key="1">
    <source>
        <dbReference type="Pfam" id="PF05448"/>
    </source>
</evidence>